<dbReference type="PANTHER" id="PTHR30151">
    <property type="entry name" value="ALKANE SULFONATE ABC TRANSPORTER-RELATED, MEMBRANE SUBUNIT"/>
    <property type="match status" value="1"/>
</dbReference>
<evidence type="ECO:0000259" key="9">
    <source>
        <dbReference type="PROSITE" id="PS50928"/>
    </source>
</evidence>
<comment type="subcellular location">
    <subcellularLocation>
        <location evidence="1 7">Cell membrane</location>
        <topology evidence="1 7">Multi-pass membrane protein</topology>
    </subcellularLocation>
</comment>
<name>A0A438MBE2_9ACTN</name>
<dbReference type="FunFam" id="1.10.3720.10:FF:000003">
    <property type="entry name" value="Aliphatic sulfonate ABC transporter permease"/>
    <property type="match status" value="1"/>
</dbReference>
<dbReference type="PROSITE" id="PS50928">
    <property type="entry name" value="ABC_TM1"/>
    <property type="match status" value="1"/>
</dbReference>
<evidence type="ECO:0000256" key="6">
    <source>
        <dbReference type="ARBA" id="ARBA00023136"/>
    </source>
</evidence>
<keyword evidence="3" id="KW-1003">Cell membrane</keyword>
<dbReference type="RefSeq" id="WP_127935003.1">
    <property type="nucleotide sequence ID" value="NZ_SAUN01000001.1"/>
</dbReference>
<dbReference type="PANTHER" id="PTHR30151:SF0">
    <property type="entry name" value="ABC TRANSPORTER PERMEASE PROTEIN MJ0413-RELATED"/>
    <property type="match status" value="1"/>
</dbReference>
<evidence type="ECO:0000256" key="3">
    <source>
        <dbReference type="ARBA" id="ARBA00022475"/>
    </source>
</evidence>
<keyword evidence="6 7" id="KW-0472">Membrane</keyword>
<dbReference type="Gene3D" id="1.10.3720.10">
    <property type="entry name" value="MetI-like"/>
    <property type="match status" value="1"/>
</dbReference>
<sequence length="335" mass="35006">MSGPPARTASAQSAESARSRSVPPGGGPSQEVAAAPTSERRSGDRADWPPLPKRPIRGGARTTASPLARLLPRRPGSARGWHGRALRGRTRWGLRAVAVLVPLALWWAVSSIGVVDPTFLPSPVAVAQAFAEMAASGQLLTDAGASLGRVSAGFGLAVVISVPLGMAMGTSQVALALLEPVIGLLRYLPASAFIPLLIIWLGLGEPSKIAILVIGVVFFNTLMTADAVRAVPGELRKAAATLGATRGEVLRKVVWPYALPGVLDAMRVNAAAAWNFVVVAELIAAESGLGYRIVRAQRFLQTDRIFAVLVVIGVVGLAIDVGLRLARARIGRWVG</sequence>
<feature type="transmembrane region" description="Helical" evidence="7">
    <location>
        <begin position="92"/>
        <end position="109"/>
    </location>
</feature>
<keyword evidence="5 7" id="KW-1133">Transmembrane helix</keyword>
<feature type="region of interest" description="Disordered" evidence="8">
    <location>
        <begin position="1"/>
        <end position="82"/>
    </location>
</feature>
<feature type="transmembrane region" description="Helical" evidence="7">
    <location>
        <begin position="209"/>
        <end position="228"/>
    </location>
</feature>
<accession>A0A438MBE2</accession>
<keyword evidence="2 7" id="KW-0813">Transport</keyword>
<feature type="transmembrane region" description="Helical" evidence="7">
    <location>
        <begin position="305"/>
        <end position="323"/>
    </location>
</feature>
<evidence type="ECO:0000256" key="8">
    <source>
        <dbReference type="SAM" id="MobiDB-lite"/>
    </source>
</evidence>
<dbReference type="Pfam" id="PF00528">
    <property type="entry name" value="BPD_transp_1"/>
    <property type="match status" value="1"/>
</dbReference>
<keyword evidence="4 7" id="KW-0812">Transmembrane</keyword>
<evidence type="ECO:0000313" key="10">
    <source>
        <dbReference type="EMBL" id="RVX43008.1"/>
    </source>
</evidence>
<dbReference type="AlphaFoldDB" id="A0A438MBE2"/>
<evidence type="ECO:0000256" key="5">
    <source>
        <dbReference type="ARBA" id="ARBA00022989"/>
    </source>
</evidence>
<evidence type="ECO:0000256" key="7">
    <source>
        <dbReference type="RuleBase" id="RU363032"/>
    </source>
</evidence>
<dbReference type="EMBL" id="SAUN01000001">
    <property type="protein sequence ID" value="RVX43008.1"/>
    <property type="molecule type" value="Genomic_DNA"/>
</dbReference>
<keyword evidence="11" id="KW-1185">Reference proteome</keyword>
<dbReference type="InterPro" id="IPR035906">
    <property type="entry name" value="MetI-like_sf"/>
</dbReference>
<gene>
    <name evidence="10" type="ORF">EDD27_5674</name>
</gene>
<dbReference type="Proteomes" id="UP000284824">
    <property type="component" value="Unassembled WGS sequence"/>
</dbReference>
<dbReference type="SUPFAM" id="SSF161098">
    <property type="entry name" value="MetI-like"/>
    <property type="match status" value="1"/>
</dbReference>
<reference evidence="10 11" key="1">
    <citation type="submission" date="2019-01" db="EMBL/GenBank/DDBJ databases">
        <title>Sequencing the genomes of 1000 actinobacteria strains.</title>
        <authorList>
            <person name="Klenk H.-P."/>
        </authorList>
    </citation>
    <scope>NUCLEOTIDE SEQUENCE [LARGE SCALE GENOMIC DNA]</scope>
    <source>
        <strain evidence="10 11">DSM 43925</strain>
    </source>
</reference>
<evidence type="ECO:0000256" key="4">
    <source>
        <dbReference type="ARBA" id="ARBA00022692"/>
    </source>
</evidence>
<proteinExistence type="inferred from homology"/>
<dbReference type="InterPro" id="IPR000515">
    <property type="entry name" value="MetI-like"/>
</dbReference>
<comment type="caution">
    <text evidence="10">The sequence shown here is derived from an EMBL/GenBank/DDBJ whole genome shotgun (WGS) entry which is preliminary data.</text>
</comment>
<dbReference type="GO" id="GO:0042918">
    <property type="term" value="P:alkanesulfonate transmembrane transport"/>
    <property type="evidence" value="ECO:0007669"/>
    <property type="project" value="UniProtKB-ARBA"/>
</dbReference>
<feature type="compositionally biased region" description="Low complexity" evidence="8">
    <location>
        <begin position="1"/>
        <end position="21"/>
    </location>
</feature>
<feature type="transmembrane region" description="Helical" evidence="7">
    <location>
        <begin position="273"/>
        <end position="293"/>
    </location>
</feature>
<feature type="transmembrane region" description="Helical" evidence="7">
    <location>
        <begin position="154"/>
        <end position="177"/>
    </location>
</feature>
<evidence type="ECO:0000256" key="1">
    <source>
        <dbReference type="ARBA" id="ARBA00004651"/>
    </source>
</evidence>
<organism evidence="10 11">
    <name type="scientific">Nonomuraea polychroma</name>
    <dbReference type="NCBI Taxonomy" id="46176"/>
    <lineage>
        <taxon>Bacteria</taxon>
        <taxon>Bacillati</taxon>
        <taxon>Actinomycetota</taxon>
        <taxon>Actinomycetes</taxon>
        <taxon>Streptosporangiales</taxon>
        <taxon>Streptosporangiaceae</taxon>
        <taxon>Nonomuraea</taxon>
    </lineage>
</organism>
<dbReference type="GO" id="GO:0005886">
    <property type="term" value="C:plasma membrane"/>
    <property type="evidence" value="ECO:0007669"/>
    <property type="project" value="UniProtKB-SubCell"/>
</dbReference>
<protein>
    <submittedName>
        <fullName evidence="10">NitT/TauT family transport system permease protein</fullName>
    </submittedName>
</protein>
<feature type="compositionally biased region" description="Basic and acidic residues" evidence="8">
    <location>
        <begin position="38"/>
        <end position="47"/>
    </location>
</feature>
<dbReference type="OrthoDB" id="3173654at2"/>
<dbReference type="CDD" id="cd06261">
    <property type="entry name" value="TM_PBP2"/>
    <property type="match status" value="1"/>
</dbReference>
<evidence type="ECO:0000256" key="2">
    <source>
        <dbReference type="ARBA" id="ARBA00022448"/>
    </source>
</evidence>
<feature type="domain" description="ABC transmembrane type-1" evidence="9">
    <location>
        <begin position="143"/>
        <end position="327"/>
    </location>
</feature>
<feature type="transmembrane region" description="Helical" evidence="7">
    <location>
        <begin position="184"/>
        <end position="203"/>
    </location>
</feature>
<evidence type="ECO:0000313" key="11">
    <source>
        <dbReference type="Proteomes" id="UP000284824"/>
    </source>
</evidence>
<comment type="similarity">
    <text evidence="7">Belongs to the binding-protein-dependent transport system permease family.</text>
</comment>